<evidence type="ECO:0000256" key="1">
    <source>
        <dbReference type="ARBA" id="ARBA00001974"/>
    </source>
</evidence>
<evidence type="ECO:0000256" key="3">
    <source>
        <dbReference type="ARBA" id="ARBA00022630"/>
    </source>
</evidence>
<dbReference type="RefSeq" id="WP_317771518.1">
    <property type="nucleotide sequence ID" value="NZ_JAWMAJ010000039.1"/>
</dbReference>
<keyword evidence="8" id="KW-1185">Reference proteome</keyword>
<dbReference type="InterPro" id="IPR003171">
    <property type="entry name" value="Mehydrof_redctse-like"/>
</dbReference>
<reference evidence="7 8" key="1">
    <citation type="submission" date="2023-10" db="EMBL/GenBank/DDBJ databases">
        <title>Characterization of rhizosphere-enriched actinobacteria from wheat plants lab-grown on chernevaya soil.</title>
        <authorList>
            <person name="Tikhonova E.N."/>
            <person name="Konopkin A."/>
            <person name="Kravchenko I.K."/>
        </authorList>
    </citation>
    <scope>NUCLEOTIDE SEQUENCE [LARGE SCALE GENOMIC DNA]</scope>
    <source>
        <strain evidence="7 8">RR29</strain>
    </source>
</reference>
<dbReference type="EMBL" id="JAWMAJ010000039">
    <property type="protein sequence ID" value="MDV7217093.1"/>
    <property type="molecule type" value="Genomic_DNA"/>
</dbReference>
<organism evidence="7 8">
    <name type="scientific">Streptomyces prunicolor</name>
    <dbReference type="NCBI Taxonomy" id="67348"/>
    <lineage>
        <taxon>Bacteria</taxon>
        <taxon>Bacillati</taxon>
        <taxon>Actinomycetota</taxon>
        <taxon>Actinomycetes</taxon>
        <taxon>Kitasatosporales</taxon>
        <taxon>Streptomycetaceae</taxon>
        <taxon>Streptomyces</taxon>
    </lineage>
</organism>
<evidence type="ECO:0000313" key="7">
    <source>
        <dbReference type="EMBL" id="MDV7217093.1"/>
    </source>
</evidence>
<dbReference type="Proteomes" id="UP001187346">
    <property type="component" value="Unassembled WGS sequence"/>
</dbReference>
<dbReference type="InterPro" id="IPR029041">
    <property type="entry name" value="FAD-linked_oxidoreductase-like"/>
</dbReference>
<evidence type="ECO:0000256" key="5">
    <source>
        <dbReference type="ARBA" id="ARBA00023002"/>
    </source>
</evidence>
<protein>
    <recommendedName>
        <fullName evidence="6">Methylenetetrahydrofolate reductase</fullName>
    </recommendedName>
</protein>
<comment type="similarity">
    <text evidence="6">Belongs to the methylenetetrahydrofolate reductase family.</text>
</comment>
<proteinExistence type="inferred from homology"/>
<dbReference type="Gene3D" id="3.20.20.220">
    <property type="match status" value="1"/>
</dbReference>
<evidence type="ECO:0000256" key="6">
    <source>
        <dbReference type="RuleBase" id="RU003862"/>
    </source>
</evidence>
<keyword evidence="5 6" id="KW-0560">Oxidoreductase</keyword>
<evidence type="ECO:0000313" key="8">
    <source>
        <dbReference type="Proteomes" id="UP001187346"/>
    </source>
</evidence>
<sequence length="290" mass="31269">MNPASTARTAVGTALLEDFSLEMTGKDIPKLEEAHDTIPQGTRINITFLGNEDLPMRLAAARAVKRLGFVPVPHISARRLGSRADFERFLAGLRADGTSDDVFLVGGDPTHPEGSYADSLALIDTGLLREYGVRHVGIAGYPEGHPVIDGASLWSALRDKHRALAAQSLEGDVITQFGFDVDPVLAWVEEVRDRGIGLPIRIGVPGPVGVRRLMAYAARFGVGTSASVVKKYGFSLTNLMGTAGPDRFLRDLAAAYEPATHGDLKIHFYTFGGLRATSDWAARFRKESLA</sequence>
<accession>A0ABU4F920</accession>
<evidence type="ECO:0000256" key="4">
    <source>
        <dbReference type="ARBA" id="ARBA00022827"/>
    </source>
</evidence>
<comment type="pathway">
    <text evidence="2 6">One-carbon metabolism; tetrahydrofolate interconversion.</text>
</comment>
<dbReference type="GO" id="GO:0004489">
    <property type="term" value="F:methylenetetrahydrofolate reductase [NAD(P)H] activity"/>
    <property type="evidence" value="ECO:0007669"/>
    <property type="project" value="UniProtKB-EC"/>
</dbReference>
<gene>
    <name evidence="7" type="ORF">R5A26_14170</name>
</gene>
<comment type="caution">
    <text evidence="7">The sequence shown here is derived from an EMBL/GenBank/DDBJ whole genome shotgun (WGS) entry which is preliminary data.</text>
</comment>
<keyword evidence="3 6" id="KW-0285">Flavoprotein</keyword>
<comment type="cofactor">
    <cofactor evidence="1 6">
        <name>FAD</name>
        <dbReference type="ChEBI" id="CHEBI:57692"/>
    </cofactor>
</comment>
<evidence type="ECO:0000256" key="2">
    <source>
        <dbReference type="ARBA" id="ARBA00004777"/>
    </source>
</evidence>
<dbReference type="Pfam" id="PF02219">
    <property type="entry name" value="MTHFR"/>
    <property type="match status" value="1"/>
</dbReference>
<name>A0ABU4F920_9ACTN</name>
<keyword evidence="4 6" id="KW-0274">FAD</keyword>
<dbReference type="SUPFAM" id="SSF51730">
    <property type="entry name" value="FAD-linked oxidoreductase"/>
    <property type="match status" value="1"/>
</dbReference>
<dbReference type="CDD" id="cd00537">
    <property type="entry name" value="MTHFR"/>
    <property type="match status" value="1"/>
</dbReference>